<organism evidence="4 5">
    <name type="scientific">Pichia californica</name>
    <dbReference type="NCBI Taxonomy" id="460514"/>
    <lineage>
        <taxon>Eukaryota</taxon>
        <taxon>Fungi</taxon>
        <taxon>Dikarya</taxon>
        <taxon>Ascomycota</taxon>
        <taxon>Saccharomycotina</taxon>
        <taxon>Pichiomycetes</taxon>
        <taxon>Pichiales</taxon>
        <taxon>Pichiaceae</taxon>
        <taxon>Pichia</taxon>
    </lineage>
</organism>
<name>A0A9P6WIV4_9ASCO</name>
<feature type="domain" description="SSD" evidence="3">
    <location>
        <begin position="105"/>
        <end position="271"/>
    </location>
</feature>
<dbReference type="PANTHER" id="PTHR42264">
    <property type="entry name" value="EPHRIN_REC_LIKE DOMAIN-CONTAINING PROTEIN"/>
    <property type="match status" value="1"/>
</dbReference>
<feature type="transmembrane region" description="Helical" evidence="2">
    <location>
        <begin position="248"/>
        <end position="273"/>
    </location>
</feature>
<dbReference type="Proteomes" id="UP000697127">
    <property type="component" value="Unassembled WGS sequence"/>
</dbReference>
<sequence length="1184" mass="133399">MDYWNNDKLRILYDNNILKTVQLCESSLNGYSPLNNIQLIANIQKSNGLVIGANVLRILSYSSTFSNFTSNIDFLISKYPNLKVTSISTSVYPNIKLLISYKLAGIIEKYYIYSVIPLLLILGAYKLKANKVIKSKLGIFFAFFIQLILTSLASLSIISYIFKDEYYHILELPIPLLIVVPFIINSVNIRILVHSFMKFSTELSFASRIHNIIKHSLPLTTYWNALSLVIVFSFYLKTNNRESLIFTVFALSSIILNYFLIITYFSAVIIIFFNNVELQDLIQSSNNNDLKNPLSELTNNGVYAEENKNNISQLNNFNNTNNIQSKNNIFNIIHEIIIHKSFILLVLIFVVNIHLVYQWTEGTTYHLINSVNNEILDIFLSKRGFAYELSKLSNDNVALQILNPILFSDYNIDNSEKLRPAIISSNYNSLFFFEFISFLIFIISSATLILKLTINNEFKNLNLITDKLSDNKSIRSKNSSLASSSNMPYFHSKDLVNGHVLDIVKVCTSQCPFIVSVGIDHKILVWSPMKIPIPVPTLLPIGSKFLPISHIEMSNSGSLIIVFSRSGEIKCWSRYSMSWIWTVSVDALTNNTPLVAFFRKRTHISTGRRKLVSRNSKTLKEKSFTTAKIPSKLSNVVSTTPASPTIPNDTLLENPKPSQLPPKINKKMVSPTPTPSPSPSQTPISNKPKMKLKLDTELDKSIKPVRRTSLDSNFDQAKSHEETTNNEFLIVLKNGSMISIDCVTGKTESTILTNSTLLCAKKLVSPRVNDRIVGIKDNGELIVSTVVNNKWKSRPVKIDTSNYNTGKSLITPAILMKYQEFNHSSPNSPSASISSPTNDYFDFAGAHKSTPLNTNDNTNNVNKKVDFNDDFEGIIMETVPFVGMIVRAFGLNCQLIDVQTGISLKEWKINKFKQNTFKVFHSEPSHCRFCGCVSVESFSVAYTEIKTNSLVMHTFSIDNRAKNNICLRVERDSRETRCLGFASVTEHQYILSNVEEWCSTDINILVGIRKKENNNNNNNNNNLVTINGIQANDSSSSGLRSRLSTGKKEKISANIDDNVVEGRQLSDIWEGWTMSADGQIKCYQIPNGQDSGLLIKKLGPVSKFGHKSIVVSFGNIMKVLYLGNDNLIEEGEPNNENLSSSPMYQSSGSLSFINRRRKLHMKKYDLTHSTNFEDAMPESIFAMS</sequence>
<feature type="transmembrane region" description="Helical" evidence="2">
    <location>
        <begin position="174"/>
        <end position="196"/>
    </location>
</feature>
<evidence type="ECO:0000259" key="3">
    <source>
        <dbReference type="PROSITE" id="PS50156"/>
    </source>
</evidence>
<feature type="compositionally biased region" description="Polar residues" evidence="1">
    <location>
        <begin position="635"/>
        <end position="648"/>
    </location>
</feature>
<dbReference type="InterPro" id="IPR053958">
    <property type="entry name" value="HMGCR/SNAP/NPC1-like_SSD"/>
</dbReference>
<evidence type="ECO:0000256" key="2">
    <source>
        <dbReference type="SAM" id="Phobius"/>
    </source>
</evidence>
<evidence type="ECO:0000313" key="4">
    <source>
        <dbReference type="EMBL" id="KAG0687629.1"/>
    </source>
</evidence>
<dbReference type="AlphaFoldDB" id="A0A9P6WIV4"/>
<accession>A0A9P6WIV4</accession>
<feature type="transmembrane region" description="Helical" evidence="2">
    <location>
        <begin position="217"/>
        <end position="236"/>
    </location>
</feature>
<keyword evidence="5" id="KW-1185">Reference proteome</keyword>
<dbReference type="EMBL" id="PUHW01000235">
    <property type="protein sequence ID" value="KAG0687629.1"/>
    <property type="molecule type" value="Genomic_DNA"/>
</dbReference>
<feature type="transmembrane region" description="Helical" evidence="2">
    <location>
        <begin position="342"/>
        <end position="360"/>
    </location>
</feature>
<protein>
    <recommendedName>
        <fullName evidence="3">SSD domain-containing protein</fullName>
    </recommendedName>
</protein>
<keyword evidence="2" id="KW-1133">Transmembrane helix</keyword>
<dbReference type="SUPFAM" id="SSF50978">
    <property type="entry name" value="WD40 repeat-like"/>
    <property type="match status" value="1"/>
</dbReference>
<comment type="caution">
    <text evidence="4">The sequence shown here is derived from an EMBL/GenBank/DDBJ whole genome shotgun (WGS) entry which is preliminary data.</text>
</comment>
<reference evidence="4" key="1">
    <citation type="submission" date="2020-11" db="EMBL/GenBank/DDBJ databases">
        <title>Kefir isolates.</title>
        <authorList>
            <person name="Marcisauskas S."/>
            <person name="Kim Y."/>
            <person name="Blasche S."/>
        </authorList>
    </citation>
    <scope>NUCLEOTIDE SEQUENCE</scope>
    <source>
        <strain evidence="4">Olga-1</strain>
    </source>
</reference>
<feature type="region of interest" description="Disordered" evidence="1">
    <location>
        <begin position="635"/>
        <end position="689"/>
    </location>
</feature>
<dbReference type="PROSITE" id="PS50156">
    <property type="entry name" value="SSD"/>
    <property type="match status" value="1"/>
</dbReference>
<feature type="transmembrane region" description="Helical" evidence="2">
    <location>
        <begin position="430"/>
        <end position="450"/>
    </location>
</feature>
<evidence type="ECO:0000256" key="1">
    <source>
        <dbReference type="SAM" id="MobiDB-lite"/>
    </source>
</evidence>
<dbReference type="InterPro" id="IPR036322">
    <property type="entry name" value="WD40_repeat_dom_sf"/>
</dbReference>
<feature type="transmembrane region" description="Helical" evidence="2">
    <location>
        <begin position="110"/>
        <end position="127"/>
    </location>
</feature>
<dbReference type="InterPro" id="IPR000731">
    <property type="entry name" value="SSD"/>
</dbReference>
<keyword evidence="2" id="KW-0472">Membrane</keyword>
<keyword evidence="2" id="KW-0812">Transmembrane</keyword>
<gene>
    <name evidence="4" type="ORF">C6P40_002088</name>
</gene>
<proteinExistence type="predicted"/>
<dbReference type="Pfam" id="PF12349">
    <property type="entry name" value="Sterol-sensing"/>
    <property type="match status" value="1"/>
</dbReference>
<evidence type="ECO:0000313" key="5">
    <source>
        <dbReference type="Proteomes" id="UP000697127"/>
    </source>
</evidence>
<feature type="transmembrane region" description="Helical" evidence="2">
    <location>
        <begin position="139"/>
        <end position="162"/>
    </location>
</feature>